<evidence type="ECO:0000256" key="3">
    <source>
        <dbReference type="ARBA" id="ARBA00023136"/>
    </source>
</evidence>
<dbReference type="InterPro" id="IPR023395">
    <property type="entry name" value="MCP_dom_sf"/>
</dbReference>
<sequence length="42" mass="4747">MVGYDPKKKDLTNNQILIASSVSSVIARFLLQPVDVIKIRFQ</sequence>
<dbReference type="Gene3D" id="1.50.40.10">
    <property type="entry name" value="Mitochondrial carrier domain"/>
    <property type="match status" value="1"/>
</dbReference>
<keyword evidence="2" id="KW-0812">Transmembrane</keyword>
<reference evidence="4" key="1">
    <citation type="submission" date="2021-02" db="EMBL/GenBank/DDBJ databases">
        <authorList>
            <person name="Nowell W R."/>
        </authorList>
    </citation>
    <scope>NUCLEOTIDE SEQUENCE</scope>
</reference>
<dbReference type="GO" id="GO:0016020">
    <property type="term" value="C:membrane"/>
    <property type="evidence" value="ECO:0007669"/>
    <property type="project" value="UniProtKB-SubCell"/>
</dbReference>
<evidence type="ECO:0000313" key="4">
    <source>
        <dbReference type="EMBL" id="CAF4857087.1"/>
    </source>
</evidence>
<proteinExistence type="predicted"/>
<accession>A0A8S3BTG0</accession>
<evidence type="ECO:0000313" key="5">
    <source>
        <dbReference type="Proteomes" id="UP000676336"/>
    </source>
</evidence>
<gene>
    <name evidence="4" type="ORF">SMN809_LOCUS49673</name>
</gene>
<keyword evidence="3" id="KW-0472">Membrane</keyword>
<evidence type="ECO:0000256" key="2">
    <source>
        <dbReference type="ARBA" id="ARBA00022692"/>
    </source>
</evidence>
<feature type="non-terminal residue" evidence="4">
    <location>
        <position position="42"/>
    </location>
</feature>
<organism evidence="4 5">
    <name type="scientific">Rotaria magnacalcarata</name>
    <dbReference type="NCBI Taxonomy" id="392030"/>
    <lineage>
        <taxon>Eukaryota</taxon>
        <taxon>Metazoa</taxon>
        <taxon>Spiralia</taxon>
        <taxon>Gnathifera</taxon>
        <taxon>Rotifera</taxon>
        <taxon>Eurotatoria</taxon>
        <taxon>Bdelloidea</taxon>
        <taxon>Philodinida</taxon>
        <taxon>Philodinidae</taxon>
        <taxon>Rotaria</taxon>
    </lineage>
</organism>
<name>A0A8S3BTG0_9BILA</name>
<protein>
    <submittedName>
        <fullName evidence="4">Uncharacterized protein</fullName>
    </submittedName>
</protein>
<comment type="caution">
    <text evidence="4">The sequence shown here is derived from an EMBL/GenBank/DDBJ whole genome shotgun (WGS) entry which is preliminary data.</text>
</comment>
<comment type="subcellular location">
    <subcellularLocation>
        <location evidence="1">Membrane</location>
    </subcellularLocation>
</comment>
<dbReference type="EMBL" id="CAJOBI010162566">
    <property type="protein sequence ID" value="CAF4857087.1"/>
    <property type="molecule type" value="Genomic_DNA"/>
</dbReference>
<dbReference type="Proteomes" id="UP000676336">
    <property type="component" value="Unassembled WGS sequence"/>
</dbReference>
<evidence type="ECO:0000256" key="1">
    <source>
        <dbReference type="ARBA" id="ARBA00004370"/>
    </source>
</evidence>
<dbReference type="AlphaFoldDB" id="A0A8S3BTG0"/>
<dbReference type="SUPFAM" id="SSF103506">
    <property type="entry name" value="Mitochondrial carrier"/>
    <property type="match status" value="1"/>
</dbReference>